<gene>
    <name evidence="2" type="ORF">ZIOFF_043239</name>
</gene>
<dbReference type="Proteomes" id="UP000734854">
    <property type="component" value="Unassembled WGS sequence"/>
</dbReference>
<evidence type="ECO:0000313" key="2">
    <source>
        <dbReference type="EMBL" id="KAG6495418.1"/>
    </source>
</evidence>
<evidence type="ECO:0000259" key="1">
    <source>
        <dbReference type="Pfam" id="PF05699"/>
    </source>
</evidence>
<dbReference type="InterPro" id="IPR008906">
    <property type="entry name" value="HATC_C_dom"/>
</dbReference>
<accession>A0A8J5G340</accession>
<dbReference type="GO" id="GO:0046983">
    <property type="term" value="F:protein dimerization activity"/>
    <property type="evidence" value="ECO:0007669"/>
    <property type="project" value="InterPro"/>
</dbReference>
<dbReference type="PANTHER" id="PTHR23272:SF183">
    <property type="entry name" value="ZINC FINGER BED DOMAIN-CONTAINING PROTEIN RICESLEEPER 1-LIKE"/>
    <property type="match status" value="1"/>
</dbReference>
<keyword evidence="3" id="KW-1185">Reference proteome</keyword>
<dbReference type="PANTHER" id="PTHR23272">
    <property type="entry name" value="BED FINGER-RELATED"/>
    <property type="match status" value="1"/>
</dbReference>
<feature type="domain" description="HAT C-terminal dimerisation" evidence="1">
    <location>
        <begin position="22"/>
        <end position="103"/>
    </location>
</feature>
<organism evidence="2 3">
    <name type="scientific">Zingiber officinale</name>
    <name type="common">Ginger</name>
    <name type="synonym">Amomum zingiber</name>
    <dbReference type="NCBI Taxonomy" id="94328"/>
    <lineage>
        <taxon>Eukaryota</taxon>
        <taxon>Viridiplantae</taxon>
        <taxon>Streptophyta</taxon>
        <taxon>Embryophyta</taxon>
        <taxon>Tracheophyta</taxon>
        <taxon>Spermatophyta</taxon>
        <taxon>Magnoliopsida</taxon>
        <taxon>Liliopsida</taxon>
        <taxon>Zingiberales</taxon>
        <taxon>Zingiberaceae</taxon>
        <taxon>Zingiber</taxon>
    </lineage>
</organism>
<dbReference type="SUPFAM" id="SSF53098">
    <property type="entry name" value="Ribonuclease H-like"/>
    <property type="match status" value="1"/>
</dbReference>
<evidence type="ECO:0000313" key="3">
    <source>
        <dbReference type="Proteomes" id="UP000734854"/>
    </source>
</evidence>
<dbReference type="AlphaFoldDB" id="A0A8J5G340"/>
<dbReference type="InterPro" id="IPR012337">
    <property type="entry name" value="RNaseH-like_sf"/>
</dbReference>
<comment type="caution">
    <text evidence="2">The sequence shown here is derived from an EMBL/GenBank/DDBJ whole genome shotgun (WGS) entry which is preliminary data.</text>
</comment>
<protein>
    <recommendedName>
        <fullName evidence="1">HAT C-terminal dimerisation domain-containing protein</fullName>
    </recommendedName>
</protein>
<proteinExistence type="predicted"/>
<reference evidence="2 3" key="1">
    <citation type="submission" date="2020-08" db="EMBL/GenBank/DDBJ databases">
        <title>Plant Genome Project.</title>
        <authorList>
            <person name="Zhang R.-G."/>
        </authorList>
    </citation>
    <scope>NUCLEOTIDE SEQUENCE [LARGE SCALE GENOMIC DNA]</scope>
    <source>
        <tissue evidence="2">Rhizome</tissue>
    </source>
</reference>
<dbReference type="EMBL" id="JACMSC010000012">
    <property type="protein sequence ID" value="KAG6495418.1"/>
    <property type="molecule type" value="Genomic_DNA"/>
</dbReference>
<name>A0A8J5G340_ZINOF</name>
<dbReference type="Pfam" id="PF05699">
    <property type="entry name" value="Dimer_Tnp_hAT"/>
    <property type="match status" value="1"/>
</dbReference>
<sequence length="198" mass="22023">MVWISSYLKEIEMVQLEKSKVDVYLEKGCHMHIPNDAFDALDWWKLNAYKFLILPTMARDILAIPITIVASEATVSVGSRVIDKYHFSLAPTTVEMLMCGGHWCSIWFRLPFPTAINEGLRVEIEPTITGDSPHCALVLPLRAIADRLLLALTTPAPRLFIIGTATAGSSFPSPSTDLHHDLILTQGGCDFCWQPDQA</sequence>